<dbReference type="RefSeq" id="WP_321544401.1">
    <property type="nucleotide sequence ID" value="NZ_JAXIVS010000001.1"/>
</dbReference>
<name>A0ABU5GXV0_9BACT</name>
<keyword evidence="3" id="KW-1185">Reference proteome</keyword>
<feature type="region of interest" description="Disordered" evidence="1">
    <location>
        <begin position="1"/>
        <end position="31"/>
    </location>
</feature>
<protein>
    <submittedName>
        <fullName evidence="2">GIY-YIG nuclease family protein</fullName>
    </submittedName>
</protein>
<evidence type="ECO:0000313" key="3">
    <source>
        <dbReference type="Proteomes" id="UP001291309"/>
    </source>
</evidence>
<dbReference type="Gene3D" id="3.40.1440.10">
    <property type="entry name" value="GIY-YIG endonuclease"/>
    <property type="match status" value="1"/>
</dbReference>
<dbReference type="EMBL" id="JAXIVS010000001">
    <property type="protein sequence ID" value="MDY7225697.1"/>
    <property type="molecule type" value="Genomic_DNA"/>
</dbReference>
<accession>A0ABU5GXV0</accession>
<dbReference type="SUPFAM" id="SSF82771">
    <property type="entry name" value="GIY-YIG endonuclease"/>
    <property type="match status" value="1"/>
</dbReference>
<feature type="compositionally biased region" description="Basic and acidic residues" evidence="1">
    <location>
        <begin position="15"/>
        <end position="27"/>
    </location>
</feature>
<sequence length="136" mass="15287">MSSNDPGARRGSSTRRAELKQNYKEKPPPMGVFVVRNRANGKVMVGSSLNLPGALNRVRFELTTGMHRTYPALQEDWQHHGADAFSFEVLDVLPPPEEPGADLKEELRVLESLWLERLRPYGEAGYNTLPDEVTAR</sequence>
<proteinExistence type="predicted"/>
<evidence type="ECO:0000313" key="2">
    <source>
        <dbReference type="EMBL" id="MDY7225697.1"/>
    </source>
</evidence>
<dbReference type="InterPro" id="IPR035901">
    <property type="entry name" value="GIY-YIG_endonuc_sf"/>
</dbReference>
<evidence type="ECO:0000256" key="1">
    <source>
        <dbReference type="SAM" id="MobiDB-lite"/>
    </source>
</evidence>
<dbReference type="CDD" id="cd10451">
    <property type="entry name" value="GIY-YIG_LuxR_like"/>
    <property type="match status" value="1"/>
</dbReference>
<organism evidence="2 3">
    <name type="scientific">Hyalangium rubrum</name>
    <dbReference type="NCBI Taxonomy" id="3103134"/>
    <lineage>
        <taxon>Bacteria</taxon>
        <taxon>Pseudomonadati</taxon>
        <taxon>Myxococcota</taxon>
        <taxon>Myxococcia</taxon>
        <taxon>Myxococcales</taxon>
        <taxon>Cystobacterineae</taxon>
        <taxon>Archangiaceae</taxon>
        <taxon>Hyalangium</taxon>
    </lineage>
</organism>
<comment type="caution">
    <text evidence="2">The sequence shown here is derived from an EMBL/GenBank/DDBJ whole genome shotgun (WGS) entry which is preliminary data.</text>
</comment>
<reference evidence="2 3" key="1">
    <citation type="submission" date="2023-12" db="EMBL/GenBank/DDBJ databases">
        <title>the genome sequence of Hyalangium sp. s54d21.</title>
        <authorList>
            <person name="Zhang X."/>
        </authorList>
    </citation>
    <scope>NUCLEOTIDE SEQUENCE [LARGE SCALE GENOMIC DNA]</scope>
    <source>
        <strain evidence="3">s54d21</strain>
    </source>
</reference>
<dbReference type="Proteomes" id="UP001291309">
    <property type="component" value="Unassembled WGS sequence"/>
</dbReference>
<gene>
    <name evidence="2" type="ORF">SYV04_04850</name>
</gene>